<dbReference type="EMBL" id="CP002454">
    <property type="protein sequence ID" value="ADV67974.1"/>
    <property type="molecule type" value="Genomic_DNA"/>
</dbReference>
<sequence length="156" mass="16680" precursor="true">MRTLLTALTLAALGVASAATTTQYAMLTNVTPTPQGLRVTADYVDVFTPGPLEYARAQKLGFQGTLSAFYARMPGGLWVRNVNPQVRTLLFPTGTTFALACLQDQEGVRVVDAATFTAAWAGRPPKGCWPDTPKRLLVSVVSEDGGVAYVAQVYQP</sequence>
<dbReference type="KEGG" id="dmr:Deima_2336"/>
<keyword evidence="3" id="KW-1185">Reference proteome</keyword>
<name>E8UA85_DEIML</name>
<keyword evidence="1" id="KW-0732">Signal</keyword>
<dbReference type="Proteomes" id="UP000008635">
    <property type="component" value="Chromosome"/>
</dbReference>
<evidence type="ECO:0000313" key="2">
    <source>
        <dbReference type="EMBL" id="ADV67974.1"/>
    </source>
</evidence>
<feature type="chain" id="PRO_5003228527" evidence="1">
    <location>
        <begin position="19"/>
        <end position="156"/>
    </location>
</feature>
<dbReference type="STRING" id="709986.Deima_2336"/>
<reference evidence="2 3" key="1">
    <citation type="journal article" date="2011" name="Stand. Genomic Sci.">
        <title>Complete genome sequence of Deinococcus maricopensis type strain (LB-34).</title>
        <authorList>
            <person name="Pukall R."/>
            <person name="Zeytun A."/>
            <person name="Lucas S."/>
            <person name="Lapidus A."/>
            <person name="Hammon N."/>
            <person name="Deshpande S."/>
            <person name="Nolan M."/>
            <person name="Cheng J.F."/>
            <person name="Pitluck S."/>
            <person name="Liolios K."/>
            <person name="Pagani I."/>
            <person name="Mikhailova N."/>
            <person name="Ivanova N."/>
            <person name="Mavromatis K."/>
            <person name="Pati A."/>
            <person name="Tapia R."/>
            <person name="Han C."/>
            <person name="Goodwin L."/>
            <person name="Chen A."/>
            <person name="Palaniappan K."/>
            <person name="Land M."/>
            <person name="Hauser L."/>
            <person name="Chang Y.J."/>
            <person name="Jeffries C.D."/>
            <person name="Brambilla E.M."/>
            <person name="Rohde M."/>
            <person name="Goker M."/>
            <person name="Detter J.C."/>
            <person name="Woyke T."/>
            <person name="Bristow J."/>
            <person name="Eisen J.A."/>
            <person name="Markowitz V."/>
            <person name="Hugenholtz P."/>
            <person name="Kyrpides N.C."/>
            <person name="Klenk H.P."/>
        </authorList>
    </citation>
    <scope>NUCLEOTIDE SEQUENCE [LARGE SCALE GENOMIC DNA]</scope>
    <source>
        <strain evidence="3">DSM 21211 / LMG 22137 / NRRL B-23946 / LB-34</strain>
    </source>
</reference>
<dbReference type="RefSeq" id="WP_013557479.1">
    <property type="nucleotide sequence ID" value="NC_014958.1"/>
</dbReference>
<dbReference type="HOGENOM" id="CLU_1683680_0_0_0"/>
<feature type="signal peptide" evidence="1">
    <location>
        <begin position="1"/>
        <end position="18"/>
    </location>
</feature>
<gene>
    <name evidence="2" type="ordered locus">Deima_2336</name>
</gene>
<accession>E8UA85</accession>
<dbReference type="AlphaFoldDB" id="E8UA85"/>
<organism evidence="2 3">
    <name type="scientific">Deinococcus maricopensis (strain DSM 21211 / LMG 22137 / NRRL B-23946 / LB-34)</name>
    <dbReference type="NCBI Taxonomy" id="709986"/>
    <lineage>
        <taxon>Bacteria</taxon>
        <taxon>Thermotogati</taxon>
        <taxon>Deinococcota</taxon>
        <taxon>Deinococci</taxon>
        <taxon>Deinococcales</taxon>
        <taxon>Deinococcaceae</taxon>
        <taxon>Deinococcus</taxon>
    </lineage>
</organism>
<dbReference type="OrthoDB" id="69932at2"/>
<evidence type="ECO:0000313" key="3">
    <source>
        <dbReference type="Proteomes" id="UP000008635"/>
    </source>
</evidence>
<evidence type="ECO:0000256" key="1">
    <source>
        <dbReference type="SAM" id="SignalP"/>
    </source>
</evidence>
<proteinExistence type="predicted"/>
<protein>
    <submittedName>
        <fullName evidence="2">Uncharacterized protein</fullName>
    </submittedName>
</protein>
<reference evidence="3" key="2">
    <citation type="submission" date="2011-01" db="EMBL/GenBank/DDBJ databases">
        <title>The complete genome of Deinococcus maricopensis DSM 21211.</title>
        <authorList>
            <consortium name="US DOE Joint Genome Institute (JGI-PGF)"/>
            <person name="Lucas S."/>
            <person name="Copeland A."/>
            <person name="Lapidus A."/>
            <person name="Goodwin L."/>
            <person name="Pitluck S."/>
            <person name="Kyrpides N."/>
            <person name="Mavromatis K."/>
            <person name="Pagani I."/>
            <person name="Ivanova N."/>
            <person name="Ovchinnikova G."/>
            <person name="Zeytun A."/>
            <person name="Detter J.C."/>
            <person name="Han C."/>
            <person name="Land M."/>
            <person name="Hauser L."/>
            <person name="Markowitz V."/>
            <person name="Cheng J.-F."/>
            <person name="Hugenholtz P."/>
            <person name="Woyke T."/>
            <person name="Wu D."/>
            <person name="Pukall R."/>
            <person name="Gehrich-Schroeter G."/>
            <person name="Brambilla E."/>
            <person name="Klenk H.-P."/>
            <person name="Eisen J.A."/>
        </authorList>
    </citation>
    <scope>NUCLEOTIDE SEQUENCE [LARGE SCALE GENOMIC DNA]</scope>
    <source>
        <strain evidence="3">DSM 21211 / LMG 22137 / NRRL B-23946 / LB-34</strain>
    </source>
</reference>